<gene>
    <name evidence="2" type="ORF">GA0074695_0553</name>
</gene>
<sequence length="451" mass="50546">MSTFDVEVISDPIGLLPNKGFDYDSPLYRASPDYDTQIIKPALLFADKVHLVTSRSSVHHFSGIRAAYLARQPWVQFFLFMRLSVNRRREELDRLGFSYEDLAPPSEAEAILKALGSRNAGQPLDDIYERMAKPVWDKYENQVNSLTEAHLQVWRERHDALVAPEIRQAIDRGVMTIQGWANKLDPEVQTFVPSDDFFEESLDGMLDRLRDPRRVALLDPAIRKSDLNSDQNSQQVTPTIFANTLLTRIVGLQDLPVIEILDLREDLKPYLPHFRSEMIRLSEEVARIDSSSEVADIIERRWHRDVSPVLEEIRREVAAARYPRRLLDAVTSDPTAMASSAGALTLAAGGLAFSLSAFVPAVAAAALPLLKARADRNQRLDQARTNRLFFLYAVPVFGRLNSADGTPAKDRLSRTFSAQAAVYRAGANLSPPNWANAARCAAVPDRSVRQG</sequence>
<dbReference type="OrthoDB" id="5141819at2"/>
<evidence type="ECO:0000256" key="1">
    <source>
        <dbReference type="SAM" id="Phobius"/>
    </source>
</evidence>
<evidence type="ECO:0000313" key="2">
    <source>
        <dbReference type="EMBL" id="SCE71829.1"/>
    </source>
</evidence>
<keyword evidence="1" id="KW-1133">Transmembrane helix</keyword>
<dbReference type="EMBL" id="LT607411">
    <property type="protein sequence ID" value="SCE71829.1"/>
    <property type="molecule type" value="Genomic_DNA"/>
</dbReference>
<proteinExistence type="predicted"/>
<feature type="transmembrane region" description="Helical" evidence="1">
    <location>
        <begin position="346"/>
        <end position="370"/>
    </location>
</feature>
<keyword evidence="1" id="KW-0812">Transmembrane</keyword>
<evidence type="ECO:0000313" key="3">
    <source>
        <dbReference type="Proteomes" id="UP000198242"/>
    </source>
</evidence>
<name>A0A1C4UJI2_MICVI</name>
<dbReference type="AlphaFoldDB" id="A0A1C4UJI2"/>
<dbReference type="Proteomes" id="UP000198242">
    <property type="component" value="Chromosome I"/>
</dbReference>
<reference evidence="3" key="1">
    <citation type="submission" date="2016-06" db="EMBL/GenBank/DDBJ databases">
        <authorList>
            <person name="Varghese N."/>
            <person name="Submissions Spin"/>
        </authorList>
    </citation>
    <scope>NUCLEOTIDE SEQUENCE [LARGE SCALE GENOMIC DNA]</scope>
    <source>
        <strain evidence="3">DSM 43909</strain>
    </source>
</reference>
<dbReference type="RefSeq" id="WP_157744318.1">
    <property type="nucleotide sequence ID" value="NZ_LT607411.1"/>
</dbReference>
<keyword evidence="3" id="KW-1185">Reference proteome</keyword>
<protein>
    <submittedName>
        <fullName evidence="2">Uncharacterized protein</fullName>
    </submittedName>
</protein>
<organism evidence="2 3">
    <name type="scientific">Micromonospora viridifaciens</name>
    <dbReference type="NCBI Taxonomy" id="1881"/>
    <lineage>
        <taxon>Bacteria</taxon>
        <taxon>Bacillati</taxon>
        <taxon>Actinomycetota</taxon>
        <taxon>Actinomycetes</taxon>
        <taxon>Micromonosporales</taxon>
        <taxon>Micromonosporaceae</taxon>
        <taxon>Micromonospora</taxon>
    </lineage>
</organism>
<keyword evidence="1" id="KW-0472">Membrane</keyword>
<accession>A0A1C4UJI2</accession>